<dbReference type="Proteomes" id="UP000807769">
    <property type="component" value="Unassembled WGS sequence"/>
</dbReference>
<dbReference type="EMBL" id="JABBWG010000002">
    <property type="protein sequence ID" value="KAG1825739.1"/>
    <property type="molecule type" value="Genomic_DNA"/>
</dbReference>
<sequence>MPCTSSTGSSVASGSTGSFKSLSVSPQLPLTSEAPNSSPLLKSSLRASVSLPPTTEAPSSSPILKGHSFSVRASSPVTPNKHNSVSLPPTSEVLDSSPIVKSHASCLRTGFPVTPVKTRVSTVGSLAPMHEVPASSPIPGSSCPIPSSSPILRGRSPTVNVLPLLPTMSDEGSTTVAHTYSPHKRPHQYSLLLAADGLTDHENFPMKKPRLLLTTICYPHLNMCMLELSCISHQTFATKMEYQRLHAEELELIVSLMKDEMEESQVHVARADLQIGLLWNSLHDAGVAVIWNKGRKDAKKEIGYSRMFPHCGDHEVDDNGDSWDSSVSSGCNGSVDDKLQASGESYYSQAAPLLNP</sequence>
<name>A0A9P7EN49_9AGAM</name>
<feature type="compositionally biased region" description="Polar residues" evidence="1">
    <location>
        <begin position="72"/>
        <end position="89"/>
    </location>
</feature>
<feature type="region of interest" description="Disordered" evidence="1">
    <location>
        <begin position="1"/>
        <end position="39"/>
    </location>
</feature>
<comment type="caution">
    <text evidence="2">The sequence shown here is derived from an EMBL/GenBank/DDBJ whole genome shotgun (WGS) entry which is preliminary data.</text>
</comment>
<gene>
    <name evidence="2" type="ORF">BJ212DRAFT_1295110</name>
</gene>
<evidence type="ECO:0000256" key="1">
    <source>
        <dbReference type="SAM" id="MobiDB-lite"/>
    </source>
</evidence>
<proteinExistence type="predicted"/>
<organism evidence="2 3">
    <name type="scientific">Suillus subaureus</name>
    <dbReference type="NCBI Taxonomy" id="48587"/>
    <lineage>
        <taxon>Eukaryota</taxon>
        <taxon>Fungi</taxon>
        <taxon>Dikarya</taxon>
        <taxon>Basidiomycota</taxon>
        <taxon>Agaricomycotina</taxon>
        <taxon>Agaricomycetes</taxon>
        <taxon>Agaricomycetidae</taxon>
        <taxon>Boletales</taxon>
        <taxon>Suillineae</taxon>
        <taxon>Suillaceae</taxon>
        <taxon>Suillus</taxon>
    </lineage>
</organism>
<dbReference type="OrthoDB" id="2691227at2759"/>
<dbReference type="RefSeq" id="XP_041198992.1">
    <property type="nucleotide sequence ID" value="XM_041332285.1"/>
</dbReference>
<feature type="compositionally biased region" description="Low complexity" evidence="1">
    <location>
        <begin position="1"/>
        <end position="18"/>
    </location>
</feature>
<protein>
    <submittedName>
        <fullName evidence="2">Uncharacterized protein</fullName>
    </submittedName>
</protein>
<feature type="compositionally biased region" description="Polar residues" evidence="1">
    <location>
        <begin position="19"/>
        <end position="39"/>
    </location>
</feature>
<keyword evidence="3" id="KW-1185">Reference proteome</keyword>
<feature type="region of interest" description="Disordered" evidence="1">
    <location>
        <begin position="72"/>
        <end position="93"/>
    </location>
</feature>
<evidence type="ECO:0000313" key="3">
    <source>
        <dbReference type="Proteomes" id="UP000807769"/>
    </source>
</evidence>
<evidence type="ECO:0000313" key="2">
    <source>
        <dbReference type="EMBL" id="KAG1825739.1"/>
    </source>
</evidence>
<dbReference type="GeneID" id="64626302"/>
<dbReference type="AlphaFoldDB" id="A0A9P7EN49"/>
<accession>A0A9P7EN49</accession>
<reference evidence="2" key="1">
    <citation type="journal article" date="2020" name="New Phytol.">
        <title>Comparative genomics reveals dynamic genome evolution in host specialist ectomycorrhizal fungi.</title>
        <authorList>
            <person name="Lofgren L.A."/>
            <person name="Nguyen N.H."/>
            <person name="Vilgalys R."/>
            <person name="Ruytinx J."/>
            <person name="Liao H.L."/>
            <person name="Branco S."/>
            <person name="Kuo A."/>
            <person name="LaButti K."/>
            <person name="Lipzen A."/>
            <person name="Andreopoulos W."/>
            <person name="Pangilinan J."/>
            <person name="Riley R."/>
            <person name="Hundley H."/>
            <person name="Na H."/>
            <person name="Barry K."/>
            <person name="Grigoriev I.V."/>
            <person name="Stajich J.E."/>
            <person name="Kennedy P.G."/>
        </authorList>
    </citation>
    <scope>NUCLEOTIDE SEQUENCE</scope>
    <source>
        <strain evidence="2">MN1</strain>
    </source>
</reference>